<dbReference type="AlphaFoldDB" id="A0A9W7SP84"/>
<dbReference type="EMBL" id="RIBY02002012">
    <property type="protein sequence ID" value="KAH9826231.1"/>
    <property type="molecule type" value="Genomic_DNA"/>
</dbReference>
<comment type="caution">
    <text evidence="1">The sequence shown here is derived from an EMBL/GenBank/DDBJ whole genome shotgun (WGS) entry which is preliminary data.</text>
</comment>
<protein>
    <submittedName>
        <fullName evidence="1">Uncharacterized protein</fullName>
    </submittedName>
</protein>
<gene>
    <name evidence="1" type="ORF">Tdes44962_MAKER03615</name>
</gene>
<dbReference type="Proteomes" id="UP001138500">
    <property type="component" value="Unassembled WGS sequence"/>
</dbReference>
<evidence type="ECO:0000313" key="1">
    <source>
        <dbReference type="EMBL" id="KAH9826231.1"/>
    </source>
</evidence>
<accession>A0A9W7SP84</accession>
<evidence type="ECO:0000313" key="2">
    <source>
        <dbReference type="Proteomes" id="UP001138500"/>
    </source>
</evidence>
<sequence length="70" mass="8313">MLERFTSRSYVEELTLQAFDSSFRQSLLQKLNRRRNVEQADKGYAISPTPQKLDQFGEEIAVECFRVRER</sequence>
<name>A0A9W7SP84_9PEZI</name>
<organism evidence="1 2">
    <name type="scientific">Teratosphaeria destructans</name>
    <dbReference type="NCBI Taxonomy" id="418781"/>
    <lineage>
        <taxon>Eukaryota</taxon>
        <taxon>Fungi</taxon>
        <taxon>Dikarya</taxon>
        <taxon>Ascomycota</taxon>
        <taxon>Pezizomycotina</taxon>
        <taxon>Dothideomycetes</taxon>
        <taxon>Dothideomycetidae</taxon>
        <taxon>Mycosphaerellales</taxon>
        <taxon>Teratosphaeriaceae</taxon>
        <taxon>Teratosphaeria</taxon>
    </lineage>
</organism>
<keyword evidence="2" id="KW-1185">Reference proteome</keyword>
<reference evidence="1 2" key="1">
    <citation type="journal article" date="2018" name="IMA Fungus">
        <title>IMA Genome-F 10: Nine draft genome sequences of Claviceps purpurea s.lat., including C. arundinis, C. humidiphila, and C. cf. spartinae, pseudomolecules for the pitch canker pathogen Fusarium circinatum, draft genome of Davidsoniella eucalypti, Grosmannia galeiformis, Quambalaria eucalypti, and Teratosphaeria destructans.</title>
        <authorList>
            <person name="Wingfield B.D."/>
            <person name="Liu M."/>
            <person name="Nguyen H.D."/>
            <person name="Lane F.A."/>
            <person name="Morgan S.W."/>
            <person name="De Vos L."/>
            <person name="Wilken P.M."/>
            <person name="Duong T.A."/>
            <person name="Aylward J."/>
            <person name="Coetzee M.P."/>
            <person name="Dadej K."/>
            <person name="De Beer Z.W."/>
            <person name="Findlay W."/>
            <person name="Havenga M."/>
            <person name="Kolarik M."/>
            <person name="Menzies J.G."/>
            <person name="Naidoo K."/>
            <person name="Pochopski O."/>
            <person name="Shoukouhi P."/>
            <person name="Santana Q.C."/>
            <person name="Seifert K.A."/>
            <person name="Soal N."/>
            <person name="Steenkamp E.T."/>
            <person name="Tatham C.T."/>
            <person name="van der Nest M.A."/>
            <person name="Wingfield M.J."/>
        </authorList>
    </citation>
    <scope>NUCLEOTIDE SEQUENCE [LARGE SCALE GENOMIC DNA]</scope>
    <source>
        <strain evidence="1">CMW44962</strain>
    </source>
</reference>
<proteinExistence type="predicted"/>
<reference evidence="1 2" key="2">
    <citation type="journal article" date="2021" name="Curr. Genet.">
        <title>Genetic response to nitrogen starvation in the aggressive Eucalyptus foliar pathogen Teratosphaeria destructans.</title>
        <authorList>
            <person name="Havenga M."/>
            <person name="Wingfield B.D."/>
            <person name="Wingfield M.J."/>
            <person name="Dreyer L.L."/>
            <person name="Roets F."/>
            <person name="Aylward J."/>
        </authorList>
    </citation>
    <scope>NUCLEOTIDE SEQUENCE [LARGE SCALE GENOMIC DNA]</scope>
    <source>
        <strain evidence="1">CMW44962</strain>
    </source>
</reference>